<protein>
    <submittedName>
        <fullName evidence="4">Glutamine amidotransferase</fullName>
    </submittedName>
</protein>
<gene>
    <name evidence="4" type="primary">g335</name>
    <name evidence="4" type="ORF">C2E20_0335</name>
</gene>
<organism evidence="4 5">
    <name type="scientific">Micractinium conductrix</name>
    <dbReference type="NCBI Taxonomy" id="554055"/>
    <lineage>
        <taxon>Eukaryota</taxon>
        <taxon>Viridiplantae</taxon>
        <taxon>Chlorophyta</taxon>
        <taxon>core chlorophytes</taxon>
        <taxon>Trebouxiophyceae</taxon>
        <taxon>Chlorellales</taxon>
        <taxon>Chlorellaceae</taxon>
        <taxon>Chlorella clade</taxon>
        <taxon>Micractinium</taxon>
    </lineage>
</organism>
<evidence type="ECO:0000313" key="5">
    <source>
        <dbReference type="Proteomes" id="UP000239649"/>
    </source>
</evidence>
<evidence type="ECO:0000256" key="1">
    <source>
        <dbReference type="ARBA" id="ARBA00008468"/>
    </source>
</evidence>
<accession>A0A2P6VQJ8</accession>
<dbReference type="PANTHER" id="PTHR42695">
    <property type="entry name" value="GLUTAMINE AMIDOTRANSFERASE YLR126C-RELATED"/>
    <property type="match status" value="1"/>
</dbReference>
<dbReference type="GO" id="GO:0005829">
    <property type="term" value="C:cytosol"/>
    <property type="evidence" value="ECO:0007669"/>
    <property type="project" value="TreeGrafter"/>
</dbReference>
<reference evidence="4 5" key="1">
    <citation type="journal article" date="2018" name="Plant J.">
        <title>Genome sequences of Chlorella sorokiniana UTEX 1602 and Micractinium conductrix SAG 241.80: implications to maltose excretion by a green alga.</title>
        <authorList>
            <person name="Arriola M.B."/>
            <person name="Velmurugan N."/>
            <person name="Zhang Y."/>
            <person name="Plunkett M.H."/>
            <person name="Hondzo H."/>
            <person name="Barney B.M."/>
        </authorList>
    </citation>
    <scope>NUCLEOTIDE SEQUENCE [LARGE SCALE GENOMIC DNA]</scope>
    <source>
        <strain evidence="4 5">SAG 241.80</strain>
    </source>
</reference>
<keyword evidence="5" id="KW-1185">Reference proteome</keyword>
<dbReference type="InterPro" id="IPR029062">
    <property type="entry name" value="Class_I_gatase-like"/>
</dbReference>
<dbReference type="PANTHER" id="PTHR42695:SF5">
    <property type="entry name" value="GLUTAMINE AMIDOTRANSFERASE YLR126C-RELATED"/>
    <property type="match status" value="1"/>
</dbReference>
<dbReference type="InterPro" id="IPR019269">
    <property type="entry name" value="BLOC1_su2"/>
</dbReference>
<comment type="caution">
    <text evidence="4">The sequence shown here is derived from an EMBL/GenBank/DDBJ whole genome shotgun (WGS) entry which is preliminary data.</text>
</comment>
<dbReference type="AlphaFoldDB" id="A0A2P6VQJ8"/>
<evidence type="ECO:0000313" key="4">
    <source>
        <dbReference type="EMBL" id="PSC76340.1"/>
    </source>
</evidence>
<feature type="compositionally biased region" description="Low complexity" evidence="3">
    <location>
        <begin position="156"/>
        <end position="168"/>
    </location>
</feature>
<dbReference type="Pfam" id="PF10046">
    <property type="entry name" value="BLOC1_2"/>
    <property type="match status" value="1"/>
</dbReference>
<comment type="similarity">
    <text evidence="1">Belongs to the BLOC1S2 family.</text>
</comment>
<feature type="region of interest" description="Disordered" evidence="3">
    <location>
        <begin position="486"/>
        <end position="509"/>
    </location>
</feature>
<dbReference type="STRING" id="554055.A0A2P6VQJ8"/>
<evidence type="ECO:0000256" key="2">
    <source>
        <dbReference type="SAM" id="Coils"/>
    </source>
</evidence>
<sequence length="509" mass="50921">MAGGSPPLRYAYFDCEDAAKWAGHEATAFQLLQPGAQWTHYRCYQGELPPLEGLSERIRGVLISGSHYSVYEDHPWIRELQGWLRHAVAQHPRVRFLGMCFGAQVLASALGGRVGKNASGRFALGVERIELLPALRGCAAWRLAASEVGAAAAAGVGSGGTSAAAPRGSYGGSGSAAAEHDSSSSTGGGGTSVSPLASLALIESHGDCVLELPPGAVLLARSPTAPVEMFTMPSGNVLGVQGHAELSAADTLDKIHTAVAAAGRLSAEEAAEAERSLREDADDAALVLALYRHFMVHGLPEAAAAAAAEAAAAKPAAAESAAGAATPAAAEPAGSTAGAVHTTSGEAGQPAGAAPADGFGVALGSPAASSLRSVPGSPASDAAPRGSSAAAAARLIEQLEVAVGAELGKGVSEQKLLRWCNEAAAARYQQQGDVAAAAAQRLQELAAQAAEAPAWPALDELEAHVAVLEDTLAQLDEGSRRLQARLAGGPAVSGAQGGGGSPAATPAAR</sequence>
<feature type="coiled-coil region" evidence="2">
    <location>
        <begin position="458"/>
        <end position="485"/>
    </location>
</feature>
<dbReference type="CDD" id="cd01741">
    <property type="entry name" value="GATase1_1"/>
    <property type="match status" value="1"/>
</dbReference>
<dbReference type="OrthoDB" id="92161at2759"/>
<dbReference type="InterPro" id="IPR044992">
    <property type="entry name" value="ChyE-like"/>
</dbReference>
<dbReference type="Proteomes" id="UP000239649">
    <property type="component" value="Unassembled WGS sequence"/>
</dbReference>
<dbReference type="EMBL" id="LHPF02000001">
    <property type="protein sequence ID" value="PSC76340.1"/>
    <property type="molecule type" value="Genomic_DNA"/>
</dbReference>
<proteinExistence type="inferred from homology"/>
<dbReference type="GO" id="GO:0016740">
    <property type="term" value="F:transferase activity"/>
    <property type="evidence" value="ECO:0007669"/>
    <property type="project" value="UniProtKB-KW"/>
</dbReference>
<dbReference type="Gene3D" id="3.40.50.880">
    <property type="match status" value="1"/>
</dbReference>
<evidence type="ECO:0000256" key="3">
    <source>
        <dbReference type="SAM" id="MobiDB-lite"/>
    </source>
</evidence>
<keyword evidence="2" id="KW-0175">Coiled coil</keyword>
<dbReference type="SUPFAM" id="SSF52317">
    <property type="entry name" value="Class I glutamine amidotransferase-like"/>
    <property type="match status" value="1"/>
</dbReference>
<keyword evidence="4" id="KW-0315">Glutamine amidotransferase</keyword>
<name>A0A2P6VQJ8_9CHLO</name>
<feature type="region of interest" description="Disordered" evidence="3">
    <location>
        <begin position="156"/>
        <end position="190"/>
    </location>
</feature>
<feature type="region of interest" description="Disordered" evidence="3">
    <location>
        <begin position="327"/>
        <end position="353"/>
    </location>
</feature>